<dbReference type="Proteomes" id="UP000194885">
    <property type="component" value="Unassembled WGS sequence"/>
</dbReference>
<name>A0A242B0N8_ENTFC</name>
<evidence type="ECO:0000313" key="3">
    <source>
        <dbReference type="Proteomes" id="UP000194885"/>
    </source>
</evidence>
<proteinExistence type="predicted"/>
<dbReference type="EMBL" id="NGKW01000012">
    <property type="protein sequence ID" value="OTN86715.1"/>
    <property type="molecule type" value="Genomic_DNA"/>
</dbReference>
<dbReference type="SMART" id="SM00942">
    <property type="entry name" value="PriCT_1"/>
    <property type="match status" value="1"/>
</dbReference>
<comment type="caution">
    <text evidence="2">The sequence shown here is derived from an EMBL/GenBank/DDBJ whole genome shotgun (WGS) entry which is preliminary data.</text>
</comment>
<reference evidence="2 3" key="1">
    <citation type="submission" date="2017-05" db="EMBL/GenBank/DDBJ databases">
        <title>The Genome Sequence of Enterococcus faecium 7H8_DIV0219.</title>
        <authorList>
            <consortium name="The Broad Institute Genomics Platform"/>
            <consortium name="The Broad Institute Genomic Center for Infectious Diseases"/>
            <person name="Earl A."/>
            <person name="Manson A."/>
            <person name="Schwartman J."/>
            <person name="Gilmore M."/>
            <person name="Abouelleil A."/>
            <person name="Cao P."/>
            <person name="Chapman S."/>
            <person name="Cusick C."/>
            <person name="Shea T."/>
            <person name="Young S."/>
            <person name="Neafsey D."/>
            <person name="Nusbaum C."/>
            <person name="Birren B."/>
        </authorList>
    </citation>
    <scope>NUCLEOTIDE SEQUENCE [LARGE SCALE GENOMIC DNA]</scope>
    <source>
        <strain evidence="2 3">7H8_DIV0219</strain>
    </source>
</reference>
<dbReference type="Pfam" id="PF08708">
    <property type="entry name" value="PriCT_1"/>
    <property type="match status" value="1"/>
</dbReference>
<sequence>MRNKISRIIETILHDGLMKYKYKNSKIKPLQATPETVKGAIFGYRDKNSMIAGRGFVLTSEEAVQENDRKLTHWTPNIFRYGTYADQARHFTKGHSENNLRQINTFVIDFDIRSTDQAITTGDILTTALDLGFMPTMIIKSDNGYQVYYVLESPVYVTAKSDFKSVKAAKHISQNLREYFAQSLPVDLTCNHFGIARIPRSDNIEFFDADYRYSFKEWQDWSYKQSDDTGVGRPHLTVLSGTKGKRQIDEPWFDLLLHETKFAGKKGLMGRNNVMFTLALAYFSSGSSIETCETNLLEFNARLEQPLEEQEVFKLIKSAYSENYQGASRDYILFLCREWVSSELTTKDLFVRQGWFKFKKKRSDRQRVHLSEWKADLMAYLREKSTENEAYLVTTKKALRDALGIPERSLDKLLKQLKANQEIVLKVKAGRRGGIQIATVRSLLVAIIQRTKEERTRYIQQLTDFFGLTQAMLQDWLQTFTAQEPNSTQLDLFTLDTG</sequence>
<dbReference type="InterPro" id="IPR014820">
    <property type="entry name" value="PriCT_1"/>
</dbReference>
<protein>
    <submittedName>
        <fullName evidence="2">RepE protein</fullName>
    </submittedName>
</protein>
<evidence type="ECO:0000259" key="1">
    <source>
        <dbReference type="SMART" id="SM00942"/>
    </source>
</evidence>
<dbReference type="RefSeq" id="WP_086323924.1">
    <property type="nucleotide sequence ID" value="NZ_NGKW01000012.1"/>
</dbReference>
<evidence type="ECO:0000313" key="2">
    <source>
        <dbReference type="EMBL" id="OTN86715.1"/>
    </source>
</evidence>
<organism evidence="2 3">
    <name type="scientific">Enterococcus faecium</name>
    <name type="common">Streptococcus faecium</name>
    <dbReference type="NCBI Taxonomy" id="1352"/>
    <lineage>
        <taxon>Bacteria</taxon>
        <taxon>Bacillati</taxon>
        <taxon>Bacillota</taxon>
        <taxon>Bacilli</taxon>
        <taxon>Lactobacillales</taxon>
        <taxon>Enterococcaceae</taxon>
        <taxon>Enterococcus</taxon>
    </lineage>
</organism>
<gene>
    <name evidence="2" type="ORF">A5810_002955</name>
</gene>
<feature type="domain" description="Primase C-terminal 1" evidence="1">
    <location>
        <begin position="260"/>
        <end position="325"/>
    </location>
</feature>
<dbReference type="AlphaFoldDB" id="A0A242B0N8"/>
<accession>A0A242B0N8</accession>